<organism evidence="2 3">
    <name type="scientific">Aquimarina algiphila</name>
    <dbReference type="NCBI Taxonomy" id="2047982"/>
    <lineage>
        <taxon>Bacteria</taxon>
        <taxon>Pseudomonadati</taxon>
        <taxon>Bacteroidota</taxon>
        <taxon>Flavobacteriia</taxon>
        <taxon>Flavobacteriales</taxon>
        <taxon>Flavobacteriaceae</taxon>
        <taxon>Aquimarina</taxon>
    </lineage>
</organism>
<accession>A0A554VNW2</accession>
<reference evidence="2 3" key="1">
    <citation type="submission" date="2019-07" db="EMBL/GenBank/DDBJ databases">
        <title>The draft genome sequence of Aquimarina algiphila M91.</title>
        <authorList>
            <person name="Meng X."/>
        </authorList>
    </citation>
    <scope>NUCLEOTIDE SEQUENCE [LARGE SCALE GENOMIC DNA]</scope>
    <source>
        <strain evidence="2 3">M91</strain>
    </source>
</reference>
<name>A0A554VNW2_9FLAO</name>
<protein>
    <submittedName>
        <fullName evidence="2">ATP-binding protein</fullName>
    </submittedName>
</protein>
<keyword evidence="3" id="KW-1185">Reference proteome</keyword>
<dbReference type="Proteomes" id="UP000318833">
    <property type="component" value="Unassembled WGS sequence"/>
</dbReference>
<gene>
    <name evidence="2" type="ORF">FOF46_05985</name>
</gene>
<dbReference type="RefSeq" id="WP_143915822.1">
    <property type="nucleotide sequence ID" value="NZ_CANLFO010000012.1"/>
</dbReference>
<evidence type="ECO:0000259" key="1">
    <source>
        <dbReference type="Pfam" id="PF13521"/>
    </source>
</evidence>
<dbReference type="OrthoDB" id="9151999at2"/>
<dbReference type="PANTHER" id="PTHR37512:SF1">
    <property type="entry name" value="NADR_TTD14 AAA DOMAIN-CONTAINING PROTEIN"/>
    <property type="match status" value="1"/>
</dbReference>
<dbReference type="Pfam" id="PF13521">
    <property type="entry name" value="AAA_28"/>
    <property type="match status" value="1"/>
</dbReference>
<proteinExistence type="predicted"/>
<dbReference type="EMBL" id="VLNR01000009">
    <property type="protein sequence ID" value="TSE10073.1"/>
    <property type="molecule type" value="Genomic_DNA"/>
</dbReference>
<dbReference type="InterPro" id="IPR027417">
    <property type="entry name" value="P-loop_NTPase"/>
</dbReference>
<dbReference type="PANTHER" id="PTHR37512">
    <property type="entry name" value="TRIFUNCTIONAL NAD BIOSYNTHESIS/REGULATOR PROTEIN NADR"/>
    <property type="match status" value="1"/>
</dbReference>
<dbReference type="InterPro" id="IPR052735">
    <property type="entry name" value="NAD_biosynth-regulator"/>
</dbReference>
<dbReference type="AlphaFoldDB" id="A0A554VNW2"/>
<dbReference type="InterPro" id="IPR038727">
    <property type="entry name" value="NadR/Ttd14_AAA_dom"/>
</dbReference>
<keyword evidence="2" id="KW-0067">ATP-binding</keyword>
<dbReference type="Gene3D" id="3.40.50.300">
    <property type="entry name" value="P-loop containing nucleotide triphosphate hydrolases"/>
    <property type="match status" value="1"/>
</dbReference>
<sequence length="193" mass="22808">MEEKLRQQPSHCIKVVLFGPESTGKTTLAKQLAEYYNTEWIPEYAREYLQEKWDRTKEICTYDDLMLIAEGQMKLENEAAKKANKVLICDTDLLETKVYSELYFNGLVHPVLDKVSLENVYDLYLLTYIDVPWTPDDLRDKPHQREEMFLSFKECLDKHNLPYIVIKGDKNSRFEKAVTNISQLIKKKSEYNR</sequence>
<evidence type="ECO:0000313" key="2">
    <source>
        <dbReference type="EMBL" id="TSE10073.1"/>
    </source>
</evidence>
<feature type="domain" description="NadR/Ttd14 AAA" evidence="1">
    <location>
        <begin position="14"/>
        <end position="173"/>
    </location>
</feature>
<evidence type="ECO:0000313" key="3">
    <source>
        <dbReference type="Proteomes" id="UP000318833"/>
    </source>
</evidence>
<comment type="caution">
    <text evidence="2">The sequence shown here is derived from an EMBL/GenBank/DDBJ whole genome shotgun (WGS) entry which is preliminary data.</text>
</comment>
<dbReference type="SUPFAM" id="SSF52540">
    <property type="entry name" value="P-loop containing nucleoside triphosphate hydrolases"/>
    <property type="match status" value="1"/>
</dbReference>
<dbReference type="GO" id="GO:0005524">
    <property type="term" value="F:ATP binding"/>
    <property type="evidence" value="ECO:0007669"/>
    <property type="project" value="UniProtKB-KW"/>
</dbReference>
<keyword evidence="2" id="KW-0547">Nucleotide-binding</keyword>